<evidence type="ECO:0000313" key="3">
    <source>
        <dbReference type="EMBL" id="KAH7311517.1"/>
    </source>
</evidence>
<comment type="caution">
    <text evidence="3">The sequence shown here is derived from an EMBL/GenBank/DDBJ whole genome shotgun (WGS) entry which is preliminary data.</text>
</comment>
<reference evidence="3" key="1">
    <citation type="journal article" date="2021" name="Nat. Commun.">
        <title>Genetic determinants of endophytism in the Arabidopsis root mycobiome.</title>
        <authorList>
            <person name="Mesny F."/>
            <person name="Miyauchi S."/>
            <person name="Thiergart T."/>
            <person name="Pickel B."/>
            <person name="Atanasova L."/>
            <person name="Karlsson M."/>
            <person name="Huettel B."/>
            <person name="Barry K.W."/>
            <person name="Haridas S."/>
            <person name="Chen C."/>
            <person name="Bauer D."/>
            <person name="Andreopoulos W."/>
            <person name="Pangilinan J."/>
            <person name="LaButti K."/>
            <person name="Riley R."/>
            <person name="Lipzen A."/>
            <person name="Clum A."/>
            <person name="Drula E."/>
            <person name="Henrissat B."/>
            <person name="Kohler A."/>
            <person name="Grigoriev I.V."/>
            <person name="Martin F.M."/>
            <person name="Hacquard S."/>
        </authorList>
    </citation>
    <scope>NUCLEOTIDE SEQUENCE</scope>
    <source>
        <strain evidence="3">MPI-CAGE-CH-0235</strain>
    </source>
</reference>
<feature type="domain" description="Heterokaryon incompatibility" evidence="2">
    <location>
        <begin position="134"/>
        <end position="285"/>
    </location>
</feature>
<sequence>MSPSLRSLSRRRRGKDTSTTEPNSAHQTGSSAVISTNSEQDSPARPSEFTLPRSIMLTQVETLILVEEEFGPWDGVEAAPRSLDGVGRQLDTFKHSPLQGTSHFRILNLQPNSDFDAPIEVQLAEVDRSEKPEYEAVSYSWGDLSDPIAISCNGHPLSVTRNCASALQHLRFRDGTRTLWIDAICIDQTGGAVAERNHQLAIMGSIYEAASTVLIWLGPRVFESNLAMQFLQDFEAISLNDEAKRTSYIRNIYDGELYRRRSRTRSVFGDLAGRSWYERVWTLQEGALARKSLVICGKKNVSWEALLDMMGRLNALESADGRSTGFKEFYDALRIRSSIVSAPSPAGRKSLSASQQMVRNPISVIFAEGLFLRAKMRHDHVFGLYGLLKKFNAHLPEPDYRRPVEQVFAETTRLAIEQDKTLYILGYTNGLYADPGWPSWVPTPLFSFSSDSRCLTVKGKKVARILLKTERSPSFPAPDMSVANDLATKSVLTIESIIKDVKAYHEWIIMMFIFARIAYLANPRRFGSLKDQLFDFARVLLQDFASLPTASDRGEIFSGWNSWLQLLSALNPDSSTPLSQIDAMLSPEDVVATGLPADKRHLVRQPEWRVYSAIQNNQLAAVFHRIVTRSCKAKLFFATETYHLGIAPASIALGDLVVVVSGIETPMVVRPVNDGRGSGRYRLIGPAFVLGMMEGELWPGDEGELNEMTFI</sequence>
<dbReference type="PANTHER" id="PTHR24148">
    <property type="entry name" value="ANKYRIN REPEAT DOMAIN-CONTAINING PROTEIN 39 HOMOLOG-RELATED"/>
    <property type="match status" value="1"/>
</dbReference>
<dbReference type="OrthoDB" id="2157530at2759"/>
<dbReference type="Pfam" id="PF26639">
    <property type="entry name" value="Het-6_barrel"/>
    <property type="match status" value="1"/>
</dbReference>
<organism evidence="3 4">
    <name type="scientific">Stachybotrys elegans</name>
    <dbReference type="NCBI Taxonomy" id="80388"/>
    <lineage>
        <taxon>Eukaryota</taxon>
        <taxon>Fungi</taxon>
        <taxon>Dikarya</taxon>
        <taxon>Ascomycota</taxon>
        <taxon>Pezizomycotina</taxon>
        <taxon>Sordariomycetes</taxon>
        <taxon>Hypocreomycetidae</taxon>
        <taxon>Hypocreales</taxon>
        <taxon>Stachybotryaceae</taxon>
        <taxon>Stachybotrys</taxon>
    </lineage>
</organism>
<dbReference type="Proteomes" id="UP000813444">
    <property type="component" value="Unassembled WGS sequence"/>
</dbReference>
<evidence type="ECO:0000313" key="4">
    <source>
        <dbReference type="Proteomes" id="UP000813444"/>
    </source>
</evidence>
<accession>A0A8K0WPR7</accession>
<name>A0A8K0WPR7_9HYPO</name>
<dbReference type="EMBL" id="JAGPNK010000011">
    <property type="protein sequence ID" value="KAH7311517.1"/>
    <property type="molecule type" value="Genomic_DNA"/>
</dbReference>
<dbReference type="Pfam" id="PF06985">
    <property type="entry name" value="HET"/>
    <property type="match status" value="1"/>
</dbReference>
<dbReference type="AlphaFoldDB" id="A0A8K0WPR7"/>
<dbReference type="PANTHER" id="PTHR24148:SF82">
    <property type="entry name" value="HETEROKARYON INCOMPATIBILITY DOMAIN-CONTAINING PROTEIN"/>
    <property type="match status" value="1"/>
</dbReference>
<feature type="region of interest" description="Disordered" evidence="1">
    <location>
        <begin position="1"/>
        <end position="50"/>
    </location>
</feature>
<protein>
    <submittedName>
        <fullName evidence="3">Heterokaryon incompatibility protein-domain-containing protein</fullName>
    </submittedName>
</protein>
<keyword evidence="4" id="KW-1185">Reference proteome</keyword>
<dbReference type="InterPro" id="IPR052895">
    <property type="entry name" value="HetReg/Transcr_Mod"/>
</dbReference>
<gene>
    <name evidence="3" type="ORF">B0I35DRAFT_438222</name>
</gene>
<proteinExistence type="predicted"/>
<evidence type="ECO:0000256" key="1">
    <source>
        <dbReference type="SAM" id="MobiDB-lite"/>
    </source>
</evidence>
<feature type="compositionally biased region" description="Polar residues" evidence="1">
    <location>
        <begin position="17"/>
        <end position="41"/>
    </location>
</feature>
<dbReference type="InterPro" id="IPR010730">
    <property type="entry name" value="HET"/>
</dbReference>
<evidence type="ECO:0000259" key="2">
    <source>
        <dbReference type="Pfam" id="PF06985"/>
    </source>
</evidence>